<comment type="caution">
    <text evidence="1">The sequence shown here is derived from an EMBL/GenBank/DDBJ whole genome shotgun (WGS) entry which is preliminary data.</text>
</comment>
<keyword evidence="2" id="KW-1185">Reference proteome</keyword>
<dbReference type="SMART" id="SM00028">
    <property type="entry name" value="TPR"/>
    <property type="match status" value="5"/>
</dbReference>
<gene>
    <name evidence="1" type="ORF">IIQ43_17505</name>
</gene>
<organism evidence="1 2">
    <name type="scientific">Acinetobacter oleivorans</name>
    <dbReference type="NCBI Taxonomy" id="1148157"/>
    <lineage>
        <taxon>Bacteria</taxon>
        <taxon>Pseudomonadati</taxon>
        <taxon>Pseudomonadota</taxon>
        <taxon>Gammaproteobacteria</taxon>
        <taxon>Moraxellales</taxon>
        <taxon>Moraxellaceae</taxon>
        <taxon>Acinetobacter</taxon>
    </lineage>
</organism>
<dbReference type="Pfam" id="PF13181">
    <property type="entry name" value="TPR_8"/>
    <property type="match status" value="1"/>
</dbReference>
<dbReference type="InterPro" id="IPR011990">
    <property type="entry name" value="TPR-like_helical_dom_sf"/>
</dbReference>
<evidence type="ECO:0000313" key="1">
    <source>
        <dbReference type="EMBL" id="MBE2166317.1"/>
    </source>
</evidence>
<proteinExistence type="predicted"/>
<evidence type="ECO:0008006" key="3">
    <source>
        <dbReference type="Google" id="ProtNLM"/>
    </source>
</evidence>
<sequence>MITTNDFEREEQLKRWLSFLEQDPQNGHLINSIFESALIVNNVDVLQHMLGHIKEQQLSDPQVNRMASLVSLQLGKFPEAINFSQHVLGTEFENTTVLHNLAYAQLYMNQYEQAYLTLQPLMSSSALVEADTYVLYARILHHLEQPAGAIASLRNAINLNPRHAEALGNLALLQYETNNNFSDYLNVKETAQQALAINPYQFEALLALGEVQLNERSISAAQNTFNLILEHYPQAGRAWSGLGQLEFYEMNLEKAEQHLLKAVEYMNNHVGTWHVLAWCYILKQDIANAEKAFEISLPLNTEFADSYGGLAVVEAMKNNTSKSKQLIQQAYDIDEHSMAAQYAEYVLLNNANQADAAQQKMNNILMRRAPSSESSGQALVQDWLSNHPNFQKHLN</sequence>
<name>A0ABR9NNM9_9GAMM</name>
<dbReference type="PANTHER" id="PTHR12558:SF36">
    <property type="entry name" value="ANAPHASE-PROMOTING COMPLEX SUBUNIT 7"/>
    <property type="match status" value="1"/>
</dbReference>
<dbReference type="Proteomes" id="UP000619170">
    <property type="component" value="Unassembled WGS sequence"/>
</dbReference>
<dbReference type="SUPFAM" id="SSF81901">
    <property type="entry name" value="HCP-like"/>
    <property type="match status" value="1"/>
</dbReference>
<dbReference type="PANTHER" id="PTHR12558">
    <property type="entry name" value="CELL DIVISION CYCLE 16,23,27"/>
    <property type="match status" value="1"/>
</dbReference>
<dbReference type="InterPro" id="IPR019734">
    <property type="entry name" value="TPR_rpt"/>
</dbReference>
<reference evidence="2" key="2">
    <citation type="submission" date="2023-07" db="EMBL/GenBank/DDBJ databases">
        <title>Acinetobacter oleivorans assembled AC1583.</title>
        <authorList>
            <person name="Yeo C.C."/>
        </authorList>
    </citation>
    <scope>NUCLEOTIDE SEQUENCE [LARGE SCALE GENOMIC DNA]</scope>
    <source>
        <strain evidence="2">AC1583</strain>
    </source>
</reference>
<dbReference type="Gene3D" id="1.25.40.10">
    <property type="entry name" value="Tetratricopeptide repeat domain"/>
    <property type="match status" value="1"/>
</dbReference>
<evidence type="ECO:0000313" key="2">
    <source>
        <dbReference type="Proteomes" id="UP000619170"/>
    </source>
</evidence>
<protein>
    <recommendedName>
        <fullName evidence="3">Tetratricopeptide repeat protein</fullName>
    </recommendedName>
</protein>
<reference evidence="1 2" key="1">
    <citation type="submission" date="2020-10" db="EMBL/GenBank/DDBJ databases">
        <authorList>
            <person name="Mohd Rani F."/>
        </authorList>
    </citation>
    <scope>NUCLEOTIDE SEQUENCE [LARGE SCALE GENOMIC DNA]</scope>
    <source>
        <strain evidence="1 2">AC1583</strain>
    </source>
</reference>
<accession>A0ABR9NNM9</accession>
<dbReference type="RefSeq" id="WP_192835031.1">
    <property type="nucleotide sequence ID" value="NZ_JADAZL010000012.1"/>
</dbReference>
<dbReference type="EMBL" id="JADAZL010000012">
    <property type="protein sequence ID" value="MBE2166317.1"/>
    <property type="molecule type" value="Genomic_DNA"/>
</dbReference>